<sequence length="204" mass="21641">MSLPASWVVGVGAVRGWEEGLAHLPLRTVTLMLPPHPGNHPQPSTVPTYLVRTIVVPVTSPAMTAFNIIPLIHTSLGHVGARCSNLTGDRAGNTASFFPPSFLLLGFLSFCPTPCSAYVVIRSSSFLQWQKRIADCFGGGGGVIAVDTDFCSEAVCEAIPNLQPESWGSLDNTAEPCSGSKEDTGDMQYCNSSSAECFFAFVGQ</sequence>
<proteinExistence type="predicted"/>
<dbReference type="GeneID" id="28861509"/>
<dbReference type="AlphaFoldDB" id="A0A1B7YNR3"/>
<dbReference type="EMBL" id="LTAN01000002">
    <property type="protein sequence ID" value="OBR13701.1"/>
    <property type="molecule type" value="Genomic_DNA"/>
</dbReference>
<evidence type="ECO:0000313" key="1">
    <source>
        <dbReference type="EMBL" id="OBR13701.1"/>
    </source>
</evidence>
<evidence type="ECO:0000313" key="2">
    <source>
        <dbReference type="Proteomes" id="UP000092177"/>
    </source>
</evidence>
<keyword evidence="2" id="KW-1185">Reference proteome</keyword>
<dbReference type="VEuPathDB" id="FungiDB:CH63R_02427"/>
<organism evidence="1 2">
    <name type="scientific">Colletotrichum higginsianum (strain IMI 349063)</name>
    <name type="common">Crucifer anthracnose fungus</name>
    <dbReference type="NCBI Taxonomy" id="759273"/>
    <lineage>
        <taxon>Eukaryota</taxon>
        <taxon>Fungi</taxon>
        <taxon>Dikarya</taxon>
        <taxon>Ascomycota</taxon>
        <taxon>Pezizomycotina</taxon>
        <taxon>Sordariomycetes</taxon>
        <taxon>Hypocreomycetidae</taxon>
        <taxon>Glomerellales</taxon>
        <taxon>Glomerellaceae</taxon>
        <taxon>Colletotrichum</taxon>
        <taxon>Colletotrichum destructivum species complex</taxon>
    </lineage>
</organism>
<accession>A0A1B7YNR3</accession>
<reference evidence="2" key="1">
    <citation type="journal article" date="2017" name="BMC Genomics">
        <title>Gapless genome assembly of Colletotrichum higginsianum reveals chromosome structure and association of transposable elements with secondary metabolite gene clusters.</title>
        <authorList>
            <person name="Dallery J.-F."/>
            <person name="Lapalu N."/>
            <person name="Zampounis A."/>
            <person name="Pigne S."/>
            <person name="Luyten I."/>
            <person name="Amselem J."/>
            <person name="Wittenberg A.H.J."/>
            <person name="Zhou S."/>
            <person name="de Queiroz M.V."/>
            <person name="Robin G.P."/>
            <person name="Auger A."/>
            <person name="Hainaut M."/>
            <person name="Henrissat B."/>
            <person name="Kim K.-T."/>
            <person name="Lee Y.-H."/>
            <person name="Lespinet O."/>
            <person name="Schwartz D.C."/>
            <person name="Thon M.R."/>
            <person name="O'Connell R.J."/>
        </authorList>
    </citation>
    <scope>NUCLEOTIDE SEQUENCE [LARGE SCALE GENOMIC DNA]</scope>
    <source>
        <strain evidence="2">IMI 349063</strain>
    </source>
</reference>
<comment type="caution">
    <text evidence="1">The sequence shown here is derived from an EMBL/GenBank/DDBJ whole genome shotgun (WGS) entry which is preliminary data.</text>
</comment>
<dbReference type="RefSeq" id="XP_018162218.1">
    <property type="nucleotide sequence ID" value="XM_018297402.1"/>
</dbReference>
<gene>
    <name evidence="1" type="ORF">CH63R_02427</name>
</gene>
<dbReference type="Proteomes" id="UP000092177">
    <property type="component" value="Chromosome 2"/>
</dbReference>
<name>A0A1B7YNR3_COLHI</name>
<dbReference type="KEGG" id="chig:CH63R_02427"/>
<protein>
    <submittedName>
        <fullName evidence="1">Uncharacterized protein</fullName>
    </submittedName>
</protein>